<evidence type="ECO:0000256" key="2">
    <source>
        <dbReference type="SAM" id="Phobius"/>
    </source>
</evidence>
<comment type="caution">
    <text evidence="3">The sequence shown here is derived from an EMBL/GenBank/DDBJ whole genome shotgun (WGS) entry which is preliminary data.</text>
</comment>
<organism evidence="3 4">
    <name type="scientific">Anaeramoeba ignava</name>
    <name type="common">Anaerobic marine amoeba</name>
    <dbReference type="NCBI Taxonomy" id="1746090"/>
    <lineage>
        <taxon>Eukaryota</taxon>
        <taxon>Metamonada</taxon>
        <taxon>Anaeramoebidae</taxon>
        <taxon>Anaeramoeba</taxon>
    </lineage>
</organism>
<proteinExistence type="predicted"/>
<reference evidence="3" key="1">
    <citation type="submission" date="2022-10" db="EMBL/GenBank/DDBJ databases">
        <title>Novel sulphate-reducing endosymbionts in the free-living metamonad Anaeramoeba.</title>
        <authorList>
            <person name="Jerlstrom-Hultqvist J."/>
            <person name="Cepicka I."/>
            <person name="Gallot-Lavallee L."/>
            <person name="Salas-Leiva D."/>
            <person name="Curtis B.A."/>
            <person name="Zahonova K."/>
            <person name="Pipaliya S."/>
            <person name="Dacks J."/>
            <person name="Roger A.J."/>
        </authorList>
    </citation>
    <scope>NUCLEOTIDE SEQUENCE</scope>
    <source>
        <strain evidence="3">BMAN</strain>
    </source>
</reference>
<keyword evidence="2" id="KW-0812">Transmembrane</keyword>
<evidence type="ECO:0000313" key="4">
    <source>
        <dbReference type="Proteomes" id="UP001149090"/>
    </source>
</evidence>
<feature type="coiled-coil region" evidence="1">
    <location>
        <begin position="277"/>
        <end position="334"/>
    </location>
</feature>
<keyword evidence="1" id="KW-0175">Coiled coil</keyword>
<accession>A0A9Q0L9V0</accession>
<dbReference type="AlphaFoldDB" id="A0A9Q0L9V0"/>
<sequence length="513" mass="60892">MNFPTKSLQNKNNNYKENSTQKPNLIPSIFVFFLFIIFFTIFIVSFSNSSKQNNQEEKQIFKTQKIKIKEAKKSIQQEIEDFLDSFLFHFIEKTQFTNDFQQNQISFFYLKNKLLPRFQQILLESKNQNNLEEIHKEFEQFLDSHKTIIFHDLNIIYQKLNQTNFINLKNQFEKKEKQLQEILQLIGNSNQKIQEWNNQFEINISSIKKKSENQMVDFFEKIDNIEKKINQISLNIQALKEDSSDIKKLESELIVYFEEKLDEYKNYISDNLIENVKDLSQKQIREQKQKLNDFLEKEDEVNQMVAKEIQNQFLFESEEKKEMIQKIIENQKNQMKYGTKINFALYQIGARILTEKSTQIFSHLQSNQILGDKSSISQNSNDFCIPNEESILTIKTSDTIKLESIAFKYSLKPQNNPFNSDGLEMGNSKNFSVVLFTQEPDVNLILNFEYEENGFFHQKFQFLQSNLNFQESVLEISGTSFPVNFVSFIFHQDFNSFLICLDQIFLFGEKIQN</sequence>
<feature type="transmembrane region" description="Helical" evidence="2">
    <location>
        <begin position="25"/>
        <end position="46"/>
    </location>
</feature>
<protein>
    <submittedName>
        <fullName evidence="3">Sad1/unc-84-like protein-related</fullName>
    </submittedName>
</protein>
<keyword evidence="2" id="KW-1133">Transmembrane helix</keyword>
<keyword evidence="2" id="KW-0472">Membrane</keyword>
<gene>
    <name evidence="3" type="ORF">M0811_02876</name>
</gene>
<keyword evidence="4" id="KW-1185">Reference proteome</keyword>
<name>A0A9Q0L9V0_ANAIG</name>
<evidence type="ECO:0000313" key="3">
    <source>
        <dbReference type="EMBL" id="KAJ5067688.1"/>
    </source>
</evidence>
<dbReference type="EMBL" id="JAPDFW010000125">
    <property type="protein sequence ID" value="KAJ5067688.1"/>
    <property type="molecule type" value="Genomic_DNA"/>
</dbReference>
<feature type="coiled-coil region" evidence="1">
    <location>
        <begin position="165"/>
        <end position="242"/>
    </location>
</feature>
<dbReference type="Proteomes" id="UP001149090">
    <property type="component" value="Unassembled WGS sequence"/>
</dbReference>
<evidence type="ECO:0000256" key="1">
    <source>
        <dbReference type="SAM" id="Coils"/>
    </source>
</evidence>